<evidence type="ECO:0000313" key="2">
    <source>
        <dbReference type="Proteomes" id="UP001142592"/>
    </source>
</evidence>
<proteinExistence type="predicted"/>
<evidence type="ECO:0000313" key="1">
    <source>
        <dbReference type="EMBL" id="MCX3265903.1"/>
    </source>
</evidence>
<protein>
    <submittedName>
        <fullName evidence="1">Uncharacterized protein</fullName>
    </submittedName>
</protein>
<dbReference type="EMBL" id="JAPJUH010000004">
    <property type="protein sequence ID" value="MCX3265903.1"/>
    <property type="molecule type" value="Genomic_DNA"/>
</dbReference>
<reference evidence="1" key="1">
    <citation type="submission" date="2022-11" db="EMBL/GenBank/DDBJ databases">
        <authorList>
            <person name="Graham C."/>
            <person name="Newman J.D."/>
        </authorList>
    </citation>
    <scope>NUCLEOTIDE SEQUENCE</scope>
    <source>
        <strain evidence="1">DSM 19486</strain>
    </source>
</reference>
<gene>
    <name evidence="1" type="ORF">OQZ29_14190</name>
</gene>
<organism evidence="1 2">
    <name type="scientific">Pedobacter agri</name>
    <dbReference type="NCBI Taxonomy" id="454586"/>
    <lineage>
        <taxon>Bacteria</taxon>
        <taxon>Pseudomonadati</taxon>
        <taxon>Bacteroidota</taxon>
        <taxon>Sphingobacteriia</taxon>
        <taxon>Sphingobacteriales</taxon>
        <taxon>Sphingobacteriaceae</taxon>
        <taxon>Pedobacter</taxon>
    </lineage>
</organism>
<dbReference type="Proteomes" id="UP001142592">
    <property type="component" value="Unassembled WGS sequence"/>
</dbReference>
<keyword evidence="2" id="KW-1185">Reference proteome</keyword>
<comment type="caution">
    <text evidence="1">The sequence shown here is derived from an EMBL/GenBank/DDBJ whole genome shotgun (WGS) entry which is preliminary data.</text>
</comment>
<accession>A0A9X3IAS9</accession>
<dbReference type="RefSeq" id="WP_010600366.1">
    <property type="nucleotide sequence ID" value="NZ_JAPJUH010000004.1"/>
</dbReference>
<dbReference type="AlphaFoldDB" id="A0A9X3IAS9"/>
<name>A0A9X3IAS9_9SPHI</name>
<sequence length="54" mass="6159">MIIKLDTSVFRLSREKAEKVKKADIPLTREQWINADRIVMATMLIATIVGAILF</sequence>